<comment type="caution">
    <text evidence="11">The sequence shown here is derived from an EMBL/GenBank/DDBJ whole genome shotgun (WGS) entry which is preliminary data.</text>
</comment>
<dbReference type="EMBL" id="JGYQ01000010">
    <property type="protein sequence ID" value="KFI47755.1"/>
    <property type="molecule type" value="Genomic_DNA"/>
</dbReference>
<dbReference type="NCBIfam" id="NF038245">
    <property type="entry name" value="bile_salt_hydro"/>
    <property type="match status" value="1"/>
</dbReference>
<dbReference type="RefSeq" id="WP_026503550.1">
    <property type="nucleotide sequence ID" value="NZ_JGYQ01000010.1"/>
</dbReference>
<dbReference type="OrthoDB" id="1265391at2"/>
<keyword evidence="4" id="KW-0443">Lipid metabolism</keyword>
<dbReference type="PANTHER" id="PTHR35527:SF2">
    <property type="entry name" value="HYDROLASE"/>
    <property type="match status" value="1"/>
</dbReference>
<evidence type="ECO:0000256" key="4">
    <source>
        <dbReference type="ARBA" id="ARBA00023098"/>
    </source>
</evidence>
<dbReference type="EC" id="3.5.1.24" evidence="5"/>
<gene>
    <name evidence="11" type="ORF">BBOU_0822</name>
</gene>
<dbReference type="InterPro" id="IPR029132">
    <property type="entry name" value="CBAH/NAAA_C"/>
</dbReference>
<dbReference type="InterPro" id="IPR029055">
    <property type="entry name" value="Ntn_hydrolases_N"/>
</dbReference>
<organism evidence="11 12">
    <name type="scientific">Bifidobacterium boum</name>
    <dbReference type="NCBI Taxonomy" id="78343"/>
    <lineage>
        <taxon>Bacteria</taxon>
        <taxon>Bacillati</taxon>
        <taxon>Actinomycetota</taxon>
        <taxon>Actinomycetes</taxon>
        <taxon>Bifidobacteriales</taxon>
        <taxon>Bifidobacteriaceae</taxon>
        <taxon>Bifidobacterium</taxon>
    </lineage>
</organism>
<evidence type="ECO:0000256" key="9">
    <source>
        <dbReference type="ARBA" id="ARBA00048897"/>
    </source>
</evidence>
<evidence type="ECO:0000313" key="12">
    <source>
        <dbReference type="Proteomes" id="UP000029093"/>
    </source>
</evidence>
<evidence type="ECO:0000313" key="11">
    <source>
        <dbReference type="EMBL" id="KFI47755.1"/>
    </source>
</evidence>
<evidence type="ECO:0000256" key="8">
    <source>
        <dbReference type="ARBA" id="ARBA00047285"/>
    </source>
</evidence>
<comment type="catalytic activity">
    <reaction evidence="8">
        <text>cholate + taurine = taurocholate + H2O</text>
        <dbReference type="Rhea" id="RHEA:47108"/>
        <dbReference type="ChEBI" id="CHEBI:15377"/>
        <dbReference type="ChEBI" id="CHEBI:29747"/>
        <dbReference type="ChEBI" id="CHEBI:36257"/>
        <dbReference type="ChEBI" id="CHEBI:507393"/>
    </reaction>
    <physiologicalReaction direction="right-to-left" evidence="8">
        <dbReference type="Rhea" id="RHEA:47110"/>
    </physiologicalReaction>
</comment>
<dbReference type="CDD" id="cd00542">
    <property type="entry name" value="Ntn_PVA"/>
    <property type="match status" value="1"/>
</dbReference>
<dbReference type="GO" id="GO:0045302">
    <property type="term" value="F:choloylglycine hydrolase activity"/>
    <property type="evidence" value="ECO:0007669"/>
    <property type="project" value="UniProtKB-EC"/>
</dbReference>
<comment type="similarity">
    <text evidence="2">Belongs to the peptidase C59 family.</text>
</comment>
<reference evidence="11 12" key="1">
    <citation type="submission" date="2014-03" db="EMBL/GenBank/DDBJ databases">
        <title>Genomics of Bifidobacteria.</title>
        <authorList>
            <person name="Ventura M."/>
            <person name="Milani C."/>
            <person name="Lugli G.A."/>
        </authorList>
    </citation>
    <scope>NUCLEOTIDE SEQUENCE [LARGE SCALE GENOMIC DNA]</scope>
    <source>
        <strain evidence="11 12">LMG 10736</strain>
    </source>
</reference>
<name>A0A086ZMK5_9BIFI</name>
<evidence type="ECO:0000256" key="7">
    <source>
        <dbReference type="ARBA" id="ARBA00044806"/>
    </source>
</evidence>
<dbReference type="PANTHER" id="PTHR35527">
    <property type="entry name" value="CHOLOYLGLYCINE HYDROLASE"/>
    <property type="match status" value="1"/>
</dbReference>
<dbReference type="Proteomes" id="UP000029093">
    <property type="component" value="Unassembled WGS sequence"/>
</dbReference>
<comment type="pathway">
    <text evidence="1">Lipid metabolism; bile acid biosynthesis.</text>
</comment>
<evidence type="ECO:0000256" key="5">
    <source>
        <dbReference type="ARBA" id="ARBA00044769"/>
    </source>
</evidence>
<feature type="domain" description="Choloylglycine hydrolase/NAAA C-terminal" evidence="10">
    <location>
        <begin position="2"/>
        <end position="314"/>
    </location>
</feature>
<evidence type="ECO:0000259" key="10">
    <source>
        <dbReference type="Pfam" id="PF02275"/>
    </source>
</evidence>
<evidence type="ECO:0000256" key="1">
    <source>
        <dbReference type="ARBA" id="ARBA00004860"/>
    </source>
</evidence>
<evidence type="ECO:0000256" key="3">
    <source>
        <dbReference type="ARBA" id="ARBA00022801"/>
    </source>
</evidence>
<comment type="catalytic activity">
    <reaction evidence="9">
        <text>taurodeoxycholate + H2O = deoxycholate + taurine</text>
        <dbReference type="Rhea" id="RHEA:47556"/>
        <dbReference type="ChEBI" id="CHEBI:15377"/>
        <dbReference type="ChEBI" id="CHEBI:23614"/>
        <dbReference type="ChEBI" id="CHEBI:36261"/>
        <dbReference type="ChEBI" id="CHEBI:507393"/>
    </reaction>
    <physiologicalReaction direction="left-to-right" evidence="9">
        <dbReference type="Rhea" id="RHEA:47557"/>
    </physiologicalReaction>
</comment>
<dbReference type="GeneID" id="303203966"/>
<proteinExistence type="inferred from homology"/>
<keyword evidence="3 11" id="KW-0378">Hydrolase</keyword>
<dbReference type="InterPro" id="IPR052193">
    <property type="entry name" value="Peptidase_C59"/>
</dbReference>
<dbReference type="Gene3D" id="3.60.60.10">
    <property type="entry name" value="Penicillin V Acylase, Chain A"/>
    <property type="match status" value="1"/>
</dbReference>
<dbReference type="AlphaFoldDB" id="A0A086ZMK5"/>
<dbReference type="InterPro" id="IPR047711">
    <property type="entry name" value="CBAH"/>
</dbReference>
<dbReference type="Pfam" id="PF02275">
    <property type="entry name" value="CBAH"/>
    <property type="match status" value="1"/>
</dbReference>
<protein>
    <recommendedName>
        <fullName evidence="5">choloylglycine hydrolase</fullName>
        <ecNumber evidence="5">3.5.1.24</ecNumber>
    </recommendedName>
    <alternativeName>
        <fullName evidence="6">Bile salt hydrolase</fullName>
    </alternativeName>
    <alternativeName>
        <fullName evidence="7">Choloylglycine hydrolase</fullName>
    </alternativeName>
</protein>
<evidence type="ECO:0000256" key="6">
    <source>
        <dbReference type="ARBA" id="ARBA00044804"/>
    </source>
</evidence>
<evidence type="ECO:0000256" key="2">
    <source>
        <dbReference type="ARBA" id="ARBA00006625"/>
    </source>
</evidence>
<accession>A0A086ZMK5</accession>
<dbReference type="GO" id="GO:0006629">
    <property type="term" value="P:lipid metabolic process"/>
    <property type="evidence" value="ECO:0007669"/>
    <property type="project" value="UniProtKB-KW"/>
</dbReference>
<dbReference type="SUPFAM" id="SSF56235">
    <property type="entry name" value="N-terminal nucleophile aminohydrolases (Ntn hydrolases)"/>
    <property type="match status" value="1"/>
</dbReference>
<keyword evidence="12" id="KW-1185">Reference proteome</keyword>
<sequence>MCTGVRFADEDGNMYFGRNLDWSFSYGEKIVVTPRGYQAPVAFNATVANPKPVMGVGIIVEGMPMYFDCANDEGLAVAGLNFPGYAQYADAPVDGTVNVAAYELPFWIARSFSTVDQVEEALKNVTVVAKQVNEQYPVSLLHWIVGDGKRSIVIEVMADGIHVHHDGVDVLANQPTFDWHTENLRNYLSMDPRVPEPVKWGTQELSAWGSGSGMRGIPGDYSSPSRFVRAAYTNAHYPAQKTEEANVSRLFHTLDSAAMVDGCALMSNGQYEKTIYTSGFSTKTNTYYKNTYEDPAIKSYRMADFDLESSELQTAE</sequence>